<dbReference type="Gene3D" id="3.40.50.300">
    <property type="entry name" value="P-loop containing nucleotide triphosphate hydrolases"/>
    <property type="match status" value="2"/>
</dbReference>
<accession>Q1AUY5</accession>
<dbReference type="InterPro" id="IPR002789">
    <property type="entry name" value="HerA_central"/>
</dbReference>
<dbReference type="Proteomes" id="UP000006637">
    <property type="component" value="Chromosome"/>
</dbReference>
<dbReference type="SUPFAM" id="SSF52540">
    <property type="entry name" value="P-loop containing nucleoside triphosphate hydrolases"/>
    <property type="match status" value="1"/>
</dbReference>
<dbReference type="KEGG" id="rxy:Rxyl_1837"/>
<sequence length="697" mass="79017">MVRNPVEQDIERDRAKRWAAREAGPVARIARKYDASSDGERGQRLLGFLLSLNYDELSIVTCDPWKRACGGVPRNSFVMIKLSETAVGEEDRPFLDRVILARVTDSVPTPVERDIQGAVFQLHKVQAIPDPVTAKELQWSALKASIVGTYYDAEDGNGGRIAAFGNDVDTFFAPHAYAVFVPTAEDLDALVNSFVSGSDPLEIGRLRYTETPRPGASEDETVPVRVDPRDFVGHEYGNRTALFGKTRMGKSNTIKVIADTILSSNLGVGQVIFDPSGEYTYVNPQDKTSLYAMHRDKCVRYSLAPRELRSERERGFASPKSLKINFYRSTPVGHALIQQLWEATHANKPNYMLPILNWEPPDLSEEPDRRGDPSGFAHFWRSMSMWFALLRLAEFPPQSDDELVYVNFKANVKKELVSRLGGRGLKTYDDAGEMKFSDRQPLRMLPAIYREVWALWQEHENSRGWFDTSDGTPYFNSAEQAMLRILADDGSISGKQYLEPFRVYHDPRGSNVFEEISQHARSGKTVLVDFARADERVRRNLSERICGRILSDMEKAFGEDELGDDDFVVLYFEEAHQLFPQADRDLNNVYNRLAKEGAKFHVSMVYATQSMTTLSPDLLKNTENFFIAHLDDDREVKEVTRRYAFRDVADDVQRTMSKGFVRMITQSHRFALPVQIRKFEPREAEQPDGSQADGTGG</sequence>
<reference evidence="2 3" key="1">
    <citation type="submission" date="2006-06" db="EMBL/GenBank/DDBJ databases">
        <title>Complete sequence of Rubrobacter xylanophilus DSM 9941.</title>
        <authorList>
            <consortium name="US DOE Joint Genome Institute"/>
            <person name="Copeland A."/>
            <person name="Lucas S."/>
            <person name="Lapidus A."/>
            <person name="Barry K."/>
            <person name="Detter J.C."/>
            <person name="Glavina del Rio T."/>
            <person name="Hammon N."/>
            <person name="Israni S."/>
            <person name="Dalin E."/>
            <person name="Tice H."/>
            <person name="Pitluck S."/>
            <person name="Munk A.C."/>
            <person name="Brettin T."/>
            <person name="Bruce D."/>
            <person name="Han C."/>
            <person name="Tapia R."/>
            <person name="Gilna P."/>
            <person name="Schmutz J."/>
            <person name="Larimer F."/>
            <person name="Land M."/>
            <person name="Hauser L."/>
            <person name="Kyrpides N."/>
            <person name="Lykidis A."/>
            <person name="da Costa M.S."/>
            <person name="Rainey F.A."/>
            <person name="Empadinhas N."/>
            <person name="Jolivet E."/>
            <person name="Battista J.R."/>
            <person name="Richardson P."/>
        </authorList>
    </citation>
    <scope>NUCLEOTIDE SEQUENCE [LARGE SCALE GENOMIC DNA]</scope>
    <source>
        <strain evidence="3">DSM 9941 / NBRC 16129 / PRD-1</strain>
    </source>
</reference>
<dbReference type="AlphaFoldDB" id="Q1AUY5"/>
<dbReference type="STRING" id="266117.Rxyl_1837"/>
<protein>
    <recommendedName>
        <fullName evidence="1">Helicase HerA central domain-containing protein</fullName>
    </recommendedName>
</protein>
<dbReference type="InterPro" id="IPR027417">
    <property type="entry name" value="P-loop_NTPase"/>
</dbReference>
<feature type="domain" description="Helicase HerA central" evidence="1">
    <location>
        <begin position="215"/>
        <end position="325"/>
    </location>
</feature>
<evidence type="ECO:0000313" key="3">
    <source>
        <dbReference type="Proteomes" id="UP000006637"/>
    </source>
</evidence>
<evidence type="ECO:0000313" key="2">
    <source>
        <dbReference type="EMBL" id="ABG04793.1"/>
    </source>
</evidence>
<dbReference type="HOGENOM" id="CLU_412596_0_0_11"/>
<dbReference type="eggNOG" id="COG0433">
    <property type="taxonomic scope" value="Bacteria"/>
</dbReference>
<name>Q1AUY5_RUBXD</name>
<keyword evidence="3" id="KW-1185">Reference proteome</keyword>
<gene>
    <name evidence="2" type="ordered locus">Rxyl_1837</name>
</gene>
<dbReference type="PANTHER" id="PTHR42957">
    <property type="entry name" value="HELICASE MJ1565-RELATED"/>
    <property type="match status" value="1"/>
</dbReference>
<dbReference type="InterPro" id="IPR008571">
    <property type="entry name" value="HerA-like"/>
</dbReference>
<organism evidence="2 3">
    <name type="scientific">Rubrobacter xylanophilus (strain DSM 9941 / JCM 11954 / NBRC 16129 / PRD-1)</name>
    <dbReference type="NCBI Taxonomy" id="266117"/>
    <lineage>
        <taxon>Bacteria</taxon>
        <taxon>Bacillati</taxon>
        <taxon>Actinomycetota</taxon>
        <taxon>Rubrobacteria</taxon>
        <taxon>Rubrobacterales</taxon>
        <taxon>Rubrobacteraceae</taxon>
        <taxon>Rubrobacter</taxon>
    </lineage>
</organism>
<proteinExistence type="predicted"/>
<dbReference type="EMBL" id="CP000386">
    <property type="protein sequence ID" value="ABG04793.1"/>
    <property type="molecule type" value="Genomic_DNA"/>
</dbReference>
<dbReference type="RefSeq" id="WP_011564809.1">
    <property type="nucleotide sequence ID" value="NC_008148.1"/>
</dbReference>
<evidence type="ECO:0000259" key="1">
    <source>
        <dbReference type="Pfam" id="PF01935"/>
    </source>
</evidence>
<dbReference type="Pfam" id="PF01935">
    <property type="entry name" value="DUF87"/>
    <property type="match status" value="1"/>
</dbReference>
<dbReference type="PANTHER" id="PTHR42957:SF1">
    <property type="entry name" value="HELICASE MJ1565-RELATED"/>
    <property type="match status" value="1"/>
</dbReference>
<dbReference type="OrthoDB" id="9806951at2"/>